<dbReference type="Pfam" id="PF00293">
    <property type="entry name" value="NUDIX"/>
    <property type="match status" value="1"/>
</dbReference>
<dbReference type="Proteomes" id="UP001321473">
    <property type="component" value="Unassembled WGS sequence"/>
</dbReference>
<accession>A0AAQ4DKF9</accession>
<evidence type="ECO:0000259" key="15">
    <source>
        <dbReference type="PROSITE" id="PS51462"/>
    </source>
</evidence>
<evidence type="ECO:0000256" key="14">
    <source>
        <dbReference type="ARBA" id="ARBA00023235"/>
    </source>
</evidence>
<dbReference type="InterPro" id="IPR015797">
    <property type="entry name" value="NUDIX_hydrolase-like_dom_sf"/>
</dbReference>
<evidence type="ECO:0000256" key="2">
    <source>
        <dbReference type="ARBA" id="ARBA00001946"/>
    </source>
</evidence>
<dbReference type="EMBL" id="JARKHS020029666">
    <property type="protein sequence ID" value="KAK8762949.1"/>
    <property type="molecule type" value="Genomic_DNA"/>
</dbReference>
<evidence type="ECO:0000256" key="6">
    <source>
        <dbReference type="ARBA" id="ARBA00012057"/>
    </source>
</evidence>
<dbReference type="GO" id="GO:0005737">
    <property type="term" value="C:cytoplasm"/>
    <property type="evidence" value="ECO:0007669"/>
    <property type="project" value="TreeGrafter"/>
</dbReference>
<keyword evidence="9" id="KW-0756">Sterol biosynthesis</keyword>
<evidence type="ECO:0000256" key="9">
    <source>
        <dbReference type="ARBA" id="ARBA00022778"/>
    </source>
</evidence>
<evidence type="ECO:0000256" key="5">
    <source>
        <dbReference type="ARBA" id="ARBA00007579"/>
    </source>
</evidence>
<dbReference type="AlphaFoldDB" id="A0AAQ4DKF9"/>
<feature type="domain" description="Nudix hydrolase" evidence="15">
    <location>
        <begin position="97"/>
        <end position="247"/>
    </location>
</feature>
<evidence type="ECO:0000256" key="8">
    <source>
        <dbReference type="ARBA" id="ARBA00022723"/>
    </source>
</evidence>
<comment type="cofactor">
    <cofactor evidence="2">
        <name>Mg(2+)</name>
        <dbReference type="ChEBI" id="CHEBI:18420"/>
    </cofactor>
</comment>
<organism evidence="16 17">
    <name type="scientific">Amblyomma americanum</name>
    <name type="common">Lone star tick</name>
    <dbReference type="NCBI Taxonomy" id="6943"/>
    <lineage>
        <taxon>Eukaryota</taxon>
        <taxon>Metazoa</taxon>
        <taxon>Ecdysozoa</taxon>
        <taxon>Arthropoda</taxon>
        <taxon>Chelicerata</taxon>
        <taxon>Arachnida</taxon>
        <taxon>Acari</taxon>
        <taxon>Parasitiformes</taxon>
        <taxon>Ixodida</taxon>
        <taxon>Ixodoidea</taxon>
        <taxon>Ixodidae</taxon>
        <taxon>Amblyomminae</taxon>
        <taxon>Amblyomma</taxon>
    </lineage>
</organism>
<dbReference type="InterPro" id="IPR000086">
    <property type="entry name" value="NUDIX_hydrolase_dom"/>
</dbReference>
<keyword evidence="11" id="KW-0752">Steroid biosynthesis</keyword>
<sequence length="280" mass="32127">MVSKRKSSPRRKACKLFLLRKVILPQGGVLKKGMSAMNPARLATTKPASKAVNLEQFDPTQVQLLEEQCILVDEQDRALGSCSKKDCHLMENINKGVLHRAFSVFLFNSKNELLLQQRSDAKITFPGRFTNTCCSHPLYVPDELEETNALGARKAAQRRLFIELGIDPREVPVEDIHYLTRILYKASSDSTWGENEIDYILFVHKDVTVKPNPNEVKESLYISRKDILPFISSLEMQGRVITPWFKLVVENFLFDWWDNLHDLKKFEDHATIHRLTANSS</sequence>
<dbReference type="PANTHER" id="PTHR10885:SF0">
    <property type="entry name" value="ISOPENTENYL-DIPHOSPHATE DELTA-ISOMERASE"/>
    <property type="match status" value="1"/>
</dbReference>
<dbReference type="SUPFAM" id="SSF55811">
    <property type="entry name" value="Nudix"/>
    <property type="match status" value="1"/>
</dbReference>
<gene>
    <name evidence="16" type="ORF">V5799_034436</name>
</gene>
<keyword evidence="12" id="KW-0443">Lipid metabolism</keyword>
<comment type="pathway">
    <text evidence="4">Isoprenoid biosynthesis; dimethylallyl diphosphate biosynthesis; dimethylallyl diphosphate from isopentenyl diphosphate: step 1/1.</text>
</comment>
<reference evidence="16 17" key="1">
    <citation type="journal article" date="2023" name="Arcadia Sci">
        <title>De novo assembly of a long-read Amblyomma americanum tick genome.</title>
        <authorList>
            <person name="Chou S."/>
            <person name="Poskanzer K.E."/>
            <person name="Rollins M."/>
            <person name="Thuy-Boun P.S."/>
        </authorList>
    </citation>
    <scope>NUCLEOTIDE SEQUENCE [LARGE SCALE GENOMIC DNA]</scope>
    <source>
        <strain evidence="16">F_SG_1</strain>
        <tissue evidence="16">Salivary glands</tissue>
    </source>
</reference>
<dbReference type="PROSITE" id="PS51462">
    <property type="entry name" value="NUDIX"/>
    <property type="match status" value="1"/>
</dbReference>
<proteinExistence type="inferred from homology"/>
<protein>
    <recommendedName>
        <fullName evidence="6">isopentenyl-diphosphate Delta-isomerase</fullName>
        <ecNumber evidence="6">5.3.3.2</ecNumber>
    </recommendedName>
</protein>
<dbReference type="GO" id="GO:0009240">
    <property type="term" value="P:isopentenyl diphosphate biosynthetic process"/>
    <property type="evidence" value="ECO:0007669"/>
    <property type="project" value="TreeGrafter"/>
</dbReference>
<keyword evidence="14" id="KW-0413">Isomerase</keyword>
<dbReference type="NCBIfam" id="TIGR02150">
    <property type="entry name" value="IPP_isom_1"/>
    <property type="match status" value="1"/>
</dbReference>
<evidence type="ECO:0000256" key="3">
    <source>
        <dbReference type="ARBA" id="ARBA00003951"/>
    </source>
</evidence>
<dbReference type="EC" id="5.3.3.2" evidence="6"/>
<comment type="function">
    <text evidence="3">Catalyzes the 1,3-allylic rearrangement of the homoallylic substrate isopentenyl (IPP) to its highly electrophilic allylic isomer, dimethylallyl diphosphate (DMAPP).</text>
</comment>
<dbReference type="PANTHER" id="PTHR10885">
    <property type="entry name" value="ISOPENTENYL-DIPHOSPHATE DELTA-ISOMERASE"/>
    <property type="match status" value="1"/>
</dbReference>
<evidence type="ECO:0000313" key="17">
    <source>
        <dbReference type="Proteomes" id="UP001321473"/>
    </source>
</evidence>
<evidence type="ECO:0000313" key="16">
    <source>
        <dbReference type="EMBL" id="KAK8762949.1"/>
    </source>
</evidence>
<dbReference type="CDD" id="cd02885">
    <property type="entry name" value="NUDIX_IPP_Isomerase"/>
    <property type="match status" value="1"/>
</dbReference>
<evidence type="ECO:0000256" key="12">
    <source>
        <dbReference type="ARBA" id="ARBA00023098"/>
    </source>
</evidence>
<dbReference type="FunFam" id="3.90.79.10:FF:000012">
    <property type="entry name" value="Isopentenyl-diphosphate Delta-isomerase 1"/>
    <property type="match status" value="1"/>
</dbReference>
<keyword evidence="10" id="KW-0460">Magnesium</keyword>
<dbReference type="GO" id="GO:0006695">
    <property type="term" value="P:cholesterol biosynthetic process"/>
    <property type="evidence" value="ECO:0007669"/>
    <property type="project" value="UniProtKB-KW"/>
</dbReference>
<keyword evidence="13" id="KW-0414">Isoprene biosynthesis</keyword>
<dbReference type="Gene3D" id="3.90.79.10">
    <property type="entry name" value="Nucleoside Triphosphate Pyrophosphohydrolase"/>
    <property type="match status" value="1"/>
</dbReference>
<evidence type="ECO:0000256" key="1">
    <source>
        <dbReference type="ARBA" id="ARBA00000374"/>
    </source>
</evidence>
<dbReference type="GO" id="GO:0004452">
    <property type="term" value="F:isopentenyl-diphosphate delta-isomerase activity"/>
    <property type="evidence" value="ECO:0007669"/>
    <property type="project" value="UniProtKB-EC"/>
</dbReference>
<dbReference type="InterPro" id="IPR011876">
    <property type="entry name" value="IsopentenylPP_isomerase_typ1"/>
</dbReference>
<evidence type="ECO:0000256" key="13">
    <source>
        <dbReference type="ARBA" id="ARBA00023229"/>
    </source>
</evidence>
<keyword evidence="9" id="KW-1207">Sterol metabolism</keyword>
<keyword evidence="9" id="KW-0153">Cholesterol metabolism</keyword>
<keyword evidence="9" id="KW-0753">Steroid metabolism</keyword>
<keyword evidence="7" id="KW-0444">Lipid biosynthesis</keyword>
<comment type="caution">
    <text evidence="16">The sequence shown here is derived from an EMBL/GenBank/DDBJ whole genome shotgun (WGS) entry which is preliminary data.</text>
</comment>
<dbReference type="GO" id="GO:0046872">
    <property type="term" value="F:metal ion binding"/>
    <property type="evidence" value="ECO:0007669"/>
    <property type="project" value="UniProtKB-KW"/>
</dbReference>
<evidence type="ECO:0000256" key="11">
    <source>
        <dbReference type="ARBA" id="ARBA00022955"/>
    </source>
</evidence>
<keyword evidence="17" id="KW-1185">Reference proteome</keyword>
<comment type="catalytic activity">
    <reaction evidence="1">
        <text>isopentenyl diphosphate = dimethylallyl diphosphate</text>
        <dbReference type="Rhea" id="RHEA:23284"/>
        <dbReference type="ChEBI" id="CHEBI:57623"/>
        <dbReference type="ChEBI" id="CHEBI:128769"/>
        <dbReference type="EC" id="5.3.3.2"/>
    </reaction>
</comment>
<keyword evidence="9" id="KW-0152">Cholesterol biosynthesis</keyword>
<comment type="similarity">
    <text evidence="5">Belongs to the IPP isomerase type 1 family.</text>
</comment>
<name>A0AAQ4DKF9_AMBAM</name>
<keyword evidence="8" id="KW-0479">Metal-binding</keyword>
<evidence type="ECO:0000256" key="7">
    <source>
        <dbReference type="ARBA" id="ARBA00022516"/>
    </source>
</evidence>
<evidence type="ECO:0000256" key="10">
    <source>
        <dbReference type="ARBA" id="ARBA00022842"/>
    </source>
</evidence>
<evidence type="ECO:0000256" key="4">
    <source>
        <dbReference type="ARBA" id="ARBA00004826"/>
    </source>
</evidence>